<feature type="compositionally biased region" description="Polar residues" evidence="1">
    <location>
        <begin position="302"/>
        <end position="317"/>
    </location>
</feature>
<dbReference type="GO" id="GO:0035091">
    <property type="term" value="F:phosphatidylinositol binding"/>
    <property type="evidence" value="ECO:0007669"/>
    <property type="project" value="TreeGrafter"/>
</dbReference>
<sequence>MALAGSILSNNSTRPHQSLARRLLFPNHTGDLPPLLATPDAPPELQAELYDFIALALRAYVNPWWTKITRYDKDFLPQTARIVASVVRALEARVLAVDLPTLCFQDVPAILTQHYRDYRNAESKLSSSYAAGGAASLPQLFHHLQPHIALSTDGRIDLEYYRQIVDHILKACLPPEDYAPEAERVIVREVIVKVLVEDAIPKITQPWFIQRTILDLLGDTSEERLFKAPELPAQSPSNSFSFHTFIVLVLSALQSFSSTCLALINAYKQAISTIKRVNQSPTHTPRPASPLPLPLPLPEYTTAHNEIQRSASTQSQHSRIPSRTQSISTTPSSTSSASYPSRSAPQSRQTPTILVQPDLNLNLGPKQGPQYENFISQPLTLFSEVFLTSERLAATTIMTLLAMISASMTPFLDKLLPHILYSTLSPGFILNLVRLSKRTMFPNGYPGPPPIDPTSDEQVAIRQRLVEWRGNGTLSHLFSLLLGVDPTRTINAAIDPLTSQPCNVHLTVILIDRILVGLFPELIGGNSITGSPVPPTNTIFQPHANADIGSAGENANTVTNNNRSSGSISATGGNGTGGGGNTFSNGTSGLRGGERSSASSPGPVGPFVPVGNSSGGGGADDS</sequence>
<reference evidence="3 4" key="1">
    <citation type="journal article" date="2020" name="ISME J.">
        <title>Uncovering the hidden diversity of litter-decomposition mechanisms in mushroom-forming fungi.</title>
        <authorList>
            <person name="Floudas D."/>
            <person name="Bentzer J."/>
            <person name="Ahren D."/>
            <person name="Johansson T."/>
            <person name="Persson P."/>
            <person name="Tunlid A."/>
        </authorList>
    </citation>
    <scope>NUCLEOTIDE SEQUENCE [LARGE SCALE GENOMIC DNA]</scope>
    <source>
        <strain evidence="3 4">CBS 146.42</strain>
    </source>
</reference>
<evidence type="ECO:0000259" key="2">
    <source>
        <dbReference type="PROSITE" id="PS51207"/>
    </source>
</evidence>
<feature type="region of interest" description="Disordered" evidence="1">
    <location>
        <begin position="540"/>
        <end position="622"/>
    </location>
</feature>
<feature type="compositionally biased region" description="Polar residues" evidence="1">
    <location>
        <begin position="553"/>
        <end position="563"/>
    </location>
</feature>
<feature type="compositionally biased region" description="Gly residues" evidence="1">
    <location>
        <begin position="572"/>
        <end position="581"/>
    </location>
</feature>
<dbReference type="EMBL" id="JAACJO010000007">
    <property type="protein sequence ID" value="KAF5355620.1"/>
    <property type="molecule type" value="Genomic_DNA"/>
</dbReference>
<dbReference type="Pfam" id="PF02194">
    <property type="entry name" value="PXA"/>
    <property type="match status" value="1"/>
</dbReference>
<feature type="compositionally biased region" description="Pro residues" evidence="1">
    <location>
        <begin position="287"/>
        <end position="297"/>
    </location>
</feature>
<dbReference type="OrthoDB" id="5582218at2759"/>
<keyword evidence="4" id="KW-1185">Reference proteome</keyword>
<dbReference type="SMART" id="SM00313">
    <property type="entry name" value="PXA"/>
    <property type="match status" value="1"/>
</dbReference>
<name>A0A8H5D8S0_9AGAR</name>
<dbReference type="PROSITE" id="PS51207">
    <property type="entry name" value="PXA"/>
    <property type="match status" value="1"/>
</dbReference>
<proteinExistence type="predicted"/>
<evidence type="ECO:0000313" key="4">
    <source>
        <dbReference type="Proteomes" id="UP000559027"/>
    </source>
</evidence>
<protein>
    <recommendedName>
        <fullName evidence="2">PXA domain-containing protein</fullName>
    </recommendedName>
</protein>
<feature type="compositionally biased region" description="Low complexity" evidence="1">
    <location>
        <begin position="596"/>
        <end position="612"/>
    </location>
</feature>
<dbReference type="InterPro" id="IPR003114">
    <property type="entry name" value="Phox_assoc"/>
</dbReference>
<dbReference type="PANTHER" id="PTHR22775">
    <property type="entry name" value="SORTING NEXIN"/>
    <property type="match status" value="1"/>
</dbReference>
<comment type="caution">
    <text evidence="3">The sequence shown here is derived from an EMBL/GenBank/DDBJ whole genome shotgun (WGS) entry which is preliminary data.</text>
</comment>
<feature type="compositionally biased region" description="Gly residues" evidence="1">
    <location>
        <begin position="613"/>
        <end position="622"/>
    </location>
</feature>
<accession>A0A8H5D8S0</accession>
<dbReference type="PANTHER" id="PTHR22775:SF3">
    <property type="entry name" value="SORTING NEXIN-13"/>
    <property type="match status" value="1"/>
</dbReference>
<dbReference type="Proteomes" id="UP000559027">
    <property type="component" value="Unassembled WGS sequence"/>
</dbReference>
<feature type="compositionally biased region" description="Low complexity" evidence="1">
    <location>
        <begin position="318"/>
        <end position="348"/>
    </location>
</feature>
<evidence type="ECO:0000256" key="1">
    <source>
        <dbReference type="SAM" id="MobiDB-lite"/>
    </source>
</evidence>
<organism evidence="3 4">
    <name type="scientific">Leucocoprinus leucothites</name>
    <dbReference type="NCBI Taxonomy" id="201217"/>
    <lineage>
        <taxon>Eukaryota</taxon>
        <taxon>Fungi</taxon>
        <taxon>Dikarya</taxon>
        <taxon>Basidiomycota</taxon>
        <taxon>Agaricomycotina</taxon>
        <taxon>Agaricomycetes</taxon>
        <taxon>Agaricomycetidae</taxon>
        <taxon>Agaricales</taxon>
        <taxon>Agaricineae</taxon>
        <taxon>Agaricaceae</taxon>
        <taxon>Leucocoprinus</taxon>
    </lineage>
</organism>
<gene>
    <name evidence="3" type="ORF">D9756_003954</name>
</gene>
<evidence type="ECO:0000313" key="3">
    <source>
        <dbReference type="EMBL" id="KAF5355620.1"/>
    </source>
</evidence>
<feature type="domain" description="PXA" evidence="2">
    <location>
        <begin position="42"/>
        <end position="221"/>
    </location>
</feature>
<dbReference type="AlphaFoldDB" id="A0A8H5D8S0"/>
<feature type="region of interest" description="Disordered" evidence="1">
    <location>
        <begin position="277"/>
        <end position="350"/>
    </location>
</feature>